<evidence type="ECO:0000313" key="2">
    <source>
        <dbReference type="EMBL" id="SFR90183.1"/>
    </source>
</evidence>
<feature type="domain" description="Thioesterase" evidence="1">
    <location>
        <begin position="52"/>
        <end position="121"/>
    </location>
</feature>
<dbReference type="Pfam" id="PF03061">
    <property type="entry name" value="4HBT"/>
    <property type="match status" value="1"/>
</dbReference>
<dbReference type="GO" id="GO:0016790">
    <property type="term" value="F:thiolester hydrolase activity"/>
    <property type="evidence" value="ECO:0007669"/>
    <property type="project" value="UniProtKB-ARBA"/>
</dbReference>
<dbReference type="InterPro" id="IPR029069">
    <property type="entry name" value="HotDog_dom_sf"/>
</dbReference>
<gene>
    <name evidence="2" type="ORF">SAMN05192580_1702</name>
</gene>
<dbReference type="OrthoDB" id="9813282at2"/>
<dbReference type="SUPFAM" id="SSF54637">
    <property type="entry name" value="Thioesterase/thiol ester dehydrase-isomerase"/>
    <property type="match status" value="1"/>
</dbReference>
<dbReference type="AlphaFoldDB" id="A0A1I6KG40"/>
<name>A0A1I6KG40_9SPHN</name>
<proteinExistence type="predicted"/>
<dbReference type="Proteomes" id="UP000198824">
    <property type="component" value="Unassembled WGS sequence"/>
</dbReference>
<reference evidence="2 3" key="1">
    <citation type="submission" date="2016-10" db="EMBL/GenBank/DDBJ databases">
        <authorList>
            <person name="de Groot N.N."/>
        </authorList>
    </citation>
    <scope>NUCLEOTIDE SEQUENCE [LARGE SCALE GENOMIC DNA]</scope>
    <source>
        <strain evidence="2 3">S5-249</strain>
    </source>
</reference>
<dbReference type="CDD" id="cd03443">
    <property type="entry name" value="PaaI_thioesterase"/>
    <property type="match status" value="1"/>
</dbReference>
<protein>
    <submittedName>
        <fullName evidence="2">Uncharacterized domain 1-containing protein</fullName>
    </submittedName>
</protein>
<evidence type="ECO:0000313" key="3">
    <source>
        <dbReference type="Proteomes" id="UP000198824"/>
    </source>
</evidence>
<sequence length="139" mass="15118">MAPPLTTHQAGLRDTALTTGYGLWAGLEVAEWAPARAVVAFRPRPEMLTPWGTLNGGVVSSLVEVPSFLALLHTVEDGELPVTNDIFVQHLRPLPGDARYMLTGTLLRRSRTMAWTDVVVEVDGAALTLARITKTMRKA</sequence>
<keyword evidence="3" id="KW-1185">Reference proteome</keyword>
<evidence type="ECO:0000259" key="1">
    <source>
        <dbReference type="Pfam" id="PF03061"/>
    </source>
</evidence>
<dbReference type="RefSeq" id="WP_093313240.1">
    <property type="nucleotide sequence ID" value="NZ_FOZG01000001.1"/>
</dbReference>
<dbReference type="InterPro" id="IPR006683">
    <property type="entry name" value="Thioestr_dom"/>
</dbReference>
<organism evidence="2 3">
    <name type="scientific">Sphingomonas jatrophae</name>
    <dbReference type="NCBI Taxonomy" id="1166337"/>
    <lineage>
        <taxon>Bacteria</taxon>
        <taxon>Pseudomonadati</taxon>
        <taxon>Pseudomonadota</taxon>
        <taxon>Alphaproteobacteria</taxon>
        <taxon>Sphingomonadales</taxon>
        <taxon>Sphingomonadaceae</taxon>
        <taxon>Sphingomonas</taxon>
    </lineage>
</organism>
<dbReference type="EMBL" id="FOZG01000001">
    <property type="protein sequence ID" value="SFR90183.1"/>
    <property type="molecule type" value="Genomic_DNA"/>
</dbReference>
<dbReference type="STRING" id="1166337.SAMN05192580_1702"/>
<accession>A0A1I6KG40</accession>
<dbReference type="Gene3D" id="3.10.129.10">
    <property type="entry name" value="Hotdog Thioesterase"/>
    <property type="match status" value="1"/>
</dbReference>